<sequence>MASDKSAVEESDDLYRDPTSAGRTSGEEPAAVRTSATEDGTSAPRPSTAKDDSSNSPTSPTSPTKKRLTGLFSKFKRRSKHTSEPGFIGGATLRNSESNPQSNHESTHGSPAPNHIPNVNDEDGGHSDVSSLSTHSARGRPMERNVSQESKVSELSNYEEARDTFNENLAPPPSFGTDINARNSGSPVRDSKFHEVL</sequence>
<proteinExistence type="predicted"/>
<feature type="compositionally biased region" description="Basic residues" evidence="1">
    <location>
        <begin position="64"/>
        <end position="80"/>
    </location>
</feature>
<feature type="compositionally biased region" description="Polar residues" evidence="1">
    <location>
        <begin position="93"/>
        <end position="104"/>
    </location>
</feature>
<dbReference type="OrthoDB" id="4070583at2759"/>
<protein>
    <submittedName>
        <fullName evidence="2">Eisosome assembly protein</fullName>
    </submittedName>
</protein>
<feature type="compositionally biased region" description="Low complexity" evidence="1">
    <location>
        <begin position="54"/>
        <end position="63"/>
    </location>
</feature>
<name>A0A9W8X9F5_9PLEO</name>
<organism evidence="2 3">
    <name type="scientific">Didymosphaeria variabile</name>
    <dbReference type="NCBI Taxonomy" id="1932322"/>
    <lineage>
        <taxon>Eukaryota</taxon>
        <taxon>Fungi</taxon>
        <taxon>Dikarya</taxon>
        <taxon>Ascomycota</taxon>
        <taxon>Pezizomycotina</taxon>
        <taxon>Dothideomycetes</taxon>
        <taxon>Pleosporomycetidae</taxon>
        <taxon>Pleosporales</taxon>
        <taxon>Massarineae</taxon>
        <taxon>Didymosphaeriaceae</taxon>
        <taxon>Didymosphaeria</taxon>
    </lineage>
</organism>
<dbReference type="RefSeq" id="XP_056065289.1">
    <property type="nucleotide sequence ID" value="XM_056221302.1"/>
</dbReference>
<accession>A0A9W8X9F5</accession>
<evidence type="ECO:0000313" key="3">
    <source>
        <dbReference type="Proteomes" id="UP001140513"/>
    </source>
</evidence>
<feature type="compositionally biased region" description="Polar residues" evidence="1">
    <location>
        <begin position="145"/>
        <end position="156"/>
    </location>
</feature>
<feature type="region of interest" description="Disordered" evidence="1">
    <location>
        <begin position="1"/>
        <end position="197"/>
    </location>
</feature>
<evidence type="ECO:0000313" key="2">
    <source>
        <dbReference type="EMBL" id="KAJ4344837.1"/>
    </source>
</evidence>
<dbReference type="EMBL" id="JAPEUX010000010">
    <property type="protein sequence ID" value="KAJ4344837.1"/>
    <property type="molecule type" value="Genomic_DNA"/>
</dbReference>
<reference evidence="2" key="1">
    <citation type="submission" date="2022-10" db="EMBL/GenBank/DDBJ databases">
        <title>Tapping the CABI collections for fungal endophytes: first genome assemblies for Collariella, Neodidymelliopsis, Ascochyta clinopodiicola, Didymella pomorum, Didymosphaeria variabile, Neocosmospora piperis and Neocucurbitaria cava.</title>
        <authorList>
            <person name="Hill R."/>
        </authorList>
    </citation>
    <scope>NUCLEOTIDE SEQUENCE</scope>
    <source>
        <strain evidence="2">IMI 356815</strain>
    </source>
</reference>
<dbReference type="Proteomes" id="UP001140513">
    <property type="component" value="Unassembled WGS sequence"/>
</dbReference>
<keyword evidence="3" id="KW-1185">Reference proteome</keyword>
<gene>
    <name evidence="2" type="primary">EIS1_2</name>
    <name evidence="2" type="ORF">N0V89_012581</name>
</gene>
<dbReference type="AlphaFoldDB" id="A0A9W8X9F5"/>
<evidence type="ECO:0000256" key="1">
    <source>
        <dbReference type="SAM" id="MobiDB-lite"/>
    </source>
</evidence>
<dbReference type="GeneID" id="80916111"/>
<comment type="caution">
    <text evidence="2">The sequence shown here is derived from an EMBL/GenBank/DDBJ whole genome shotgun (WGS) entry which is preliminary data.</text>
</comment>